<dbReference type="VEuPathDB" id="TrichDB:TRFO_18844"/>
<dbReference type="RefSeq" id="XP_068364731.1">
    <property type="nucleotide sequence ID" value="XM_068500420.1"/>
</dbReference>
<dbReference type="GeneID" id="94835124"/>
<evidence type="ECO:0000313" key="3">
    <source>
        <dbReference type="EMBL" id="OHT11595.1"/>
    </source>
</evidence>
<feature type="compositionally biased region" description="Polar residues" evidence="2">
    <location>
        <begin position="76"/>
        <end position="86"/>
    </location>
</feature>
<feature type="region of interest" description="Disordered" evidence="2">
    <location>
        <begin position="67"/>
        <end position="93"/>
    </location>
</feature>
<keyword evidence="1" id="KW-0175">Coiled coil</keyword>
<feature type="coiled-coil region" evidence="1">
    <location>
        <begin position="109"/>
        <end position="164"/>
    </location>
</feature>
<organism evidence="3 4">
    <name type="scientific">Tritrichomonas foetus</name>
    <dbReference type="NCBI Taxonomy" id="1144522"/>
    <lineage>
        <taxon>Eukaryota</taxon>
        <taxon>Metamonada</taxon>
        <taxon>Parabasalia</taxon>
        <taxon>Tritrichomonadida</taxon>
        <taxon>Tritrichomonadidae</taxon>
        <taxon>Tritrichomonas</taxon>
    </lineage>
</organism>
<evidence type="ECO:0000256" key="1">
    <source>
        <dbReference type="SAM" id="Coils"/>
    </source>
</evidence>
<evidence type="ECO:0000313" key="4">
    <source>
        <dbReference type="Proteomes" id="UP000179807"/>
    </source>
</evidence>
<dbReference type="Proteomes" id="UP000179807">
    <property type="component" value="Unassembled WGS sequence"/>
</dbReference>
<dbReference type="EMBL" id="MLAK01000583">
    <property type="protein sequence ID" value="OHT11595.1"/>
    <property type="molecule type" value="Genomic_DNA"/>
</dbReference>
<name>A0A1J4KK46_9EUKA</name>
<evidence type="ECO:0000256" key="2">
    <source>
        <dbReference type="SAM" id="MobiDB-lite"/>
    </source>
</evidence>
<sequence length="190" mass="21880">MKKKNHSVSFQSETNVDRKDTEFTEVSLSFDPNQIKNVDIFDDELSDIRARSNVLLEKILQLPRPAKNPGKKGILKNSSRKPTTIGTPIDKSKNWDNASVESLPEEGEMNRFEQKLHLLTGQLQRTKKSNITLKAQIKNLQMKLHEIRMEEDKYRDDLAKSQQQRITLAGHDPRIIEMGHEIAHGKRTKV</sequence>
<reference evidence="3" key="1">
    <citation type="submission" date="2016-10" db="EMBL/GenBank/DDBJ databases">
        <authorList>
            <person name="Benchimol M."/>
            <person name="Almeida L.G."/>
            <person name="Vasconcelos A.T."/>
            <person name="Perreira-Neves A."/>
            <person name="Rosa I.A."/>
            <person name="Tasca T."/>
            <person name="Bogo M.R."/>
            <person name="de Souza W."/>
        </authorList>
    </citation>
    <scope>NUCLEOTIDE SEQUENCE [LARGE SCALE GENOMIC DNA]</scope>
    <source>
        <strain evidence="3">K</strain>
    </source>
</reference>
<protein>
    <submittedName>
        <fullName evidence="3">Uncharacterized protein</fullName>
    </submittedName>
</protein>
<gene>
    <name evidence="3" type="ORF">TRFO_18844</name>
</gene>
<comment type="caution">
    <text evidence="3">The sequence shown here is derived from an EMBL/GenBank/DDBJ whole genome shotgun (WGS) entry which is preliminary data.</text>
</comment>
<proteinExistence type="predicted"/>
<keyword evidence="4" id="KW-1185">Reference proteome</keyword>
<accession>A0A1J4KK46</accession>
<dbReference type="AlphaFoldDB" id="A0A1J4KK46"/>